<dbReference type="InParanoid" id="A0A1E1KDZ6"/>
<dbReference type="SUPFAM" id="SSF51905">
    <property type="entry name" value="FAD/NAD(P)-binding domain"/>
    <property type="match status" value="1"/>
</dbReference>
<dbReference type="STRING" id="914237.A0A1E1KDZ6"/>
<dbReference type="EMBL" id="FJUW01000009">
    <property type="protein sequence ID" value="CZS94944.1"/>
    <property type="molecule type" value="Genomic_DNA"/>
</dbReference>
<name>A0A1E1KDZ6_9HELO</name>
<gene>
    <name evidence="1" type="ORF">RCO7_06486</name>
</gene>
<dbReference type="Gene3D" id="3.30.9.10">
    <property type="entry name" value="D-Amino Acid Oxidase, subunit A, domain 2"/>
    <property type="match status" value="2"/>
</dbReference>
<comment type="caution">
    <text evidence="1">The sequence shown here is derived from an EMBL/GenBank/DDBJ whole genome shotgun (WGS) entry which is preliminary data.</text>
</comment>
<evidence type="ECO:0000313" key="2">
    <source>
        <dbReference type="Proteomes" id="UP000178129"/>
    </source>
</evidence>
<dbReference type="Gene3D" id="3.50.50.60">
    <property type="entry name" value="FAD/NAD(P)-binding domain"/>
    <property type="match status" value="2"/>
</dbReference>
<reference evidence="2" key="1">
    <citation type="submission" date="2016-03" db="EMBL/GenBank/DDBJ databases">
        <authorList>
            <person name="Ploux O."/>
        </authorList>
    </citation>
    <scope>NUCLEOTIDE SEQUENCE [LARGE SCALE GENOMIC DNA]</scope>
    <source>
        <strain evidence="2">UK7</strain>
    </source>
</reference>
<proteinExistence type="predicted"/>
<dbReference type="InterPro" id="IPR036188">
    <property type="entry name" value="FAD/NAD-bd_sf"/>
</dbReference>
<organism evidence="1 2">
    <name type="scientific">Rhynchosporium graminicola</name>
    <dbReference type="NCBI Taxonomy" id="2792576"/>
    <lineage>
        <taxon>Eukaryota</taxon>
        <taxon>Fungi</taxon>
        <taxon>Dikarya</taxon>
        <taxon>Ascomycota</taxon>
        <taxon>Pezizomycotina</taxon>
        <taxon>Leotiomycetes</taxon>
        <taxon>Helotiales</taxon>
        <taxon>Ploettnerulaceae</taxon>
        <taxon>Rhynchosporium</taxon>
    </lineage>
</organism>
<dbReference type="Proteomes" id="UP000178129">
    <property type="component" value="Unassembled WGS sequence"/>
</dbReference>
<sequence length="296" mass="32455">MTRSNKDTFHDIQQQSFTNKTVIIGGGIVGSAIEYYLSRDASPKQIHLTNTAKDRVEAYSKIPGAFQRVGGLEIASTEAGIAQLHNRRGLAHASGLSGQRSYLPLTQIRLHRISTPEMSRPKLCSSNLRVPLTHTESSNTTRLKQKRRAFVILGAGVSSLTARIDHSREDESLFSIRIELGTLEAMTVTAATGIWTHTIHDSALTVFQHPAQRKSKTPHTSFNEMFSVTPGSMPFAGAVPSIPGLYIAAAVWITQAAGVGRLTSDVVLGKWLAKEDLDTLKNFRCMPFCWRGLLDT</sequence>
<evidence type="ECO:0000313" key="1">
    <source>
        <dbReference type="EMBL" id="CZS94944.1"/>
    </source>
</evidence>
<dbReference type="AlphaFoldDB" id="A0A1E1KDZ6"/>
<keyword evidence="2" id="KW-1185">Reference proteome</keyword>
<evidence type="ECO:0008006" key="3">
    <source>
        <dbReference type="Google" id="ProtNLM"/>
    </source>
</evidence>
<protein>
    <recommendedName>
        <fullName evidence="3">FAD dependent oxidoreductase domain-containing protein</fullName>
    </recommendedName>
</protein>
<accession>A0A1E1KDZ6</accession>